<reference evidence="5 6" key="1">
    <citation type="submission" date="2020-08" db="EMBL/GenBank/DDBJ databases">
        <title>Cohnella phylogeny.</title>
        <authorList>
            <person name="Dunlap C."/>
        </authorList>
    </citation>
    <scope>NUCLEOTIDE SEQUENCE [LARGE SCALE GENOMIC DNA]</scope>
    <source>
        <strain evidence="5 6">CBP 2801</strain>
    </source>
</reference>
<comment type="caution">
    <text evidence="5">The sequence shown here is derived from an EMBL/GenBank/DDBJ whole genome shotgun (WGS) entry which is preliminary data.</text>
</comment>
<evidence type="ECO:0000259" key="4">
    <source>
        <dbReference type="PROSITE" id="PS50995"/>
    </source>
</evidence>
<keyword evidence="2" id="KW-0238">DNA-binding</keyword>
<evidence type="ECO:0000313" key="5">
    <source>
        <dbReference type="EMBL" id="MBB6731635.1"/>
    </source>
</evidence>
<dbReference type="Proteomes" id="UP000564644">
    <property type="component" value="Unassembled WGS sequence"/>
</dbReference>
<dbReference type="RefSeq" id="WP_185129309.1">
    <property type="nucleotide sequence ID" value="NZ_JACJVO010000013.1"/>
</dbReference>
<dbReference type="InterPro" id="IPR036390">
    <property type="entry name" value="WH_DNA-bd_sf"/>
</dbReference>
<dbReference type="SUPFAM" id="SSF46785">
    <property type="entry name" value="Winged helix' DNA-binding domain"/>
    <property type="match status" value="1"/>
</dbReference>
<dbReference type="GO" id="GO:0003677">
    <property type="term" value="F:DNA binding"/>
    <property type="evidence" value="ECO:0007669"/>
    <property type="project" value="UniProtKB-KW"/>
</dbReference>
<evidence type="ECO:0000256" key="1">
    <source>
        <dbReference type="ARBA" id="ARBA00023015"/>
    </source>
</evidence>
<evidence type="ECO:0000313" key="6">
    <source>
        <dbReference type="Proteomes" id="UP000564644"/>
    </source>
</evidence>
<keyword evidence="3" id="KW-0804">Transcription</keyword>
<dbReference type="AlphaFoldDB" id="A0A7X0VVP4"/>
<dbReference type="Pfam" id="PF01047">
    <property type="entry name" value="MarR"/>
    <property type="match status" value="1"/>
</dbReference>
<evidence type="ECO:0000256" key="2">
    <source>
        <dbReference type="ARBA" id="ARBA00023125"/>
    </source>
</evidence>
<name>A0A7X0VVP4_9BACL</name>
<dbReference type="GO" id="GO:0003700">
    <property type="term" value="F:DNA-binding transcription factor activity"/>
    <property type="evidence" value="ECO:0007669"/>
    <property type="project" value="InterPro"/>
</dbReference>
<keyword evidence="1" id="KW-0805">Transcription regulation</keyword>
<dbReference type="PANTHER" id="PTHR42756:SF1">
    <property type="entry name" value="TRANSCRIPTIONAL REPRESSOR OF EMRAB OPERON"/>
    <property type="match status" value="1"/>
</dbReference>
<dbReference type="PANTHER" id="PTHR42756">
    <property type="entry name" value="TRANSCRIPTIONAL REGULATOR, MARR"/>
    <property type="match status" value="1"/>
</dbReference>
<dbReference type="SMART" id="SM00347">
    <property type="entry name" value="HTH_MARR"/>
    <property type="match status" value="1"/>
</dbReference>
<dbReference type="PRINTS" id="PR00598">
    <property type="entry name" value="HTHMARR"/>
</dbReference>
<accession>A0A7X0VVP4</accession>
<dbReference type="PROSITE" id="PS50995">
    <property type="entry name" value="HTH_MARR_2"/>
    <property type="match status" value="1"/>
</dbReference>
<proteinExistence type="predicted"/>
<dbReference type="EMBL" id="JACJVO010000013">
    <property type="protein sequence ID" value="MBB6731635.1"/>
    <property type="molecule type" value="Genomic_DNA"/>
</dbReference>
<sequence length="148" mass="17297">MGKELEQYVERYYAANETFSRNTRNAFVHLLEELGIELTRPQYFMLKTIQENEPCAISPLAEKMGVKPSAVTVMLDRLELSGYVYRRHDDQDRRIVLVQLTPKGFDALRKVDGARKEKLGQVLNRLEAEELRIFVQTYEKLARINFQS</sequence>
<dbReference type="InterPro" id="IPR000835">
    <property type="entry name" value="HTH_MarR-typ"/>
</dbReference>
<feature type="domain" description="HTH marR-type" evidence="4">
    <location>
        <begin position="1"/>
        <end position="143"/>
    </location>
</feature>
<dbReference type="Gene3D" id="1.10.10.10">
    <property type="entry name" value="Winged helix-like DNA-binding domain superfamily/Winged helix DNA-binding domain"/>
    <property type="match status" value="1"/>
</dbReference>
<protein>
    <submittedName>
        <fullName evidence="5">MarR family transcriptional regulator</fullName>
    </submittedName>
</protein>
<organism evidence="5 6">
    <name type="scientific">Cohnella zeiphila</name>
    <dbReference type="NCBI Taxonomy" id="2761120"/>
    <lineage>
        <taxon>Bacteria</taxon>
        <taxon>Bacillati</taxon>
        <taxon>Bacillota</taxon>
        <taxon>Bacilli</taxon>
        <taxon>Bacillales</taxon>
        <taxon>Paenibacillaceae</taxon>
        <taxon>Cohnella</taxon>
    </lineage>
</organism>
<gene>
    <name evidence="5" type="ORF">H7C18_12005</name>
</gene>
<keyword evidence="6" id="KW-1185">Reference proteome</keyword>
<dbReference type="InterPro" id="IPR036388">
    <property type="entry name" value="WH-like_DNA-bd_sf"/>
</dbReference>
<evidence type="ECO:0000256" key="3">
    <source>
        <dbReference type="ARBA" id="ARBA00023163"/>
    </source>
</evidence>